<reference evidence="2" key="1">
    <citation type="submission" date="2021-06" db="EMBL/GenBank/DDBJ databases">
        <authorList>
            <person name="Huq M.A."/>
        </authorList>
    </citation>
    <scope>NUCLEOTIDE SEQUENCE</scope>
    <source>
        <strain evidence="2">MAH-26</strain>
    </source>
</reference>
<dbReference type="RefSeq" id="WP_217789082.1">
    <property type="nucleotide sequence ID" value="NZ_JAHSPG010000001.1"/>
</dbReference>
<sequence>MRRIARIIIRFAVIFLLLLVIFVLFMLNPQIMYANKHNYCGICVYSAMPYDTAYNRIFDKAISLVQNSEIYDSTFKLDVFLNDGSKFPKILRGIYGDAYAWGYHNNIILNGKPDNSFQWIALNGFNRQMARTVAHEMIHCYQYNALGLFHSRPLKNIPIWKWEGYAEYVCYKSIKTDEKEILRENIGRLINYENEGFQYAQTFVDEGPSFLGTAYLKFWLMVKYEMDVKGLTFKQLLDNSITESQAFNEMRAWYEKAADSTLRH</sequence>
<comment type="caution">
    <text evidence="2">The sequence shown here is derived from an EMBL/GenBank/DDBJ whole genome shotgun (WGS) entry which is preliminary data.</text>
</comment>
<evidence type="ECO:0000313" key="3">
    <source>
        <dbReference type="Proteomes" id="UP000812270"/>
    </source>
</evidence>
<keyword evidence="1" id="KW-0472">Membrane</keyword>
<dbReference type="EMBL" id="JAHSPG010000001">
    <property type="protein sequence ID" value="MBV4355527.1"/>
    <property type="molecule type" value="Genomic_DNA"/>
</dbReference>
<keyword evidence="1" id="KW-1133">Transmembrane helix</keyword>
<accession>A0A9E2S4M1</accession>
<gene>
    <name evidence="2" type="ORF">KTO63_00110</name>
</gene>
<keyword evidence="1" id="KW-0812">Transmembrane</keyword>
<evidence type="ECO:0000313" key="2">
    <source>
        <dbReference type="EMBL" id="MBV4355527.1"/>
    </source>
</evidence>
<evidence type="ECO:0000256" key="1">
    <source>
        <dbReference type="SAM" id="Phobius"/>
    </source>
</evidence>
<keyword evidence="3" id="KW-1185">Reference proteome</keyword>
<name>A0A9E2S4M1_9BACT</name>
<dbReference type="Proteomes" id="UP000812270">
    <property type="component" value="Unassembled WGS sequence"/>
</dbReference>
<proteinExistence type="predicted"/>
<feature type="transmembrane region" description="Helical" evidence="1">
    <location>
        <begin position="7"/>
        <end position="27"/>
    </location>
</feature>
<organism evidence="2 3">
    <name type="scientific">Pinibacter aurantiacus</name>
    <dbReference type="NCBI Taxonomy" id="2851599"/>
    <lineage>
        <taxon>Bacteria</taxon>
        <taxon>Pseudomonadati</taxon>
        <taxon>Bacteroidota</taxon>
        <taxon>Chitinophagia</taxon>
        <taxon>Chitinophagales</taxon>
        <taxon>Chitinophagaceae</taxon>
        <taxon>Pinibacter</taxon>
    </lineage>
</organism>
<protein>
    <submittedName>
        <fullName evidence="2">Uncharacterized protein</fullName>
    </submittedName>
</protein>
<dbReference type="AlphaFoldDB" id="A0A9E2S4M1"/>